<organism evidence="2 3">
    <name type="scientific">Leptotrichia hongkongensis</name>
    <dbReference type="NCBI Taxonomy" id="554406"/>
    <lineage>
        <taxon>Bacteria</taxon>
        <taxon>Fusobacteriati</taxon>
        <taxon>Fusobacteriota</taxon>
        <taxon>Fusobacteriia</taxon>
        <taxon>Fusobacteriales</taxon>
        <taxon>Leptotrichiaceae</taxon>
        <taxon>Leptotrichia</taxon>
    </lineage>
</organism>
<dbReference type="OrthoDB" id="81353at2"/>
<feature type="chain" id="PRO_5022102339" description="DUF4468 domain-containing protein" evidence="1">
    <location>
        <begin position="19"/>
        <end position="186"/>
    </location>
</feature>
<dbReference type="EMBL" id="AP019846">
    <property type="protein sequence ID" value="BBM60437.1"/>
    <property type="molecule type" value="Genomic_DNA"/>
</dbReference>
<evidence type="ECO:0000256" key="1">
    <source>
        <dbReference type="SAM" id="SignalP"/>
    </source>
</evidence>
<dbReference type="RefSeq" id="WP_147006268.1">
    <property type="nucleotide sequence ID" value="NZ_AP019846.1"/>
</dbReference>
<accession>A0A510L9R0</accession>
<reference evidence="2 3" key="1">
    <citation type="submission" date="2019-07" db="EMBL/GenBank/DDBJ databases">
        <title>Complete Genome Sequence of Leptotrichia hongkongensis Strain JMUB5056.</title>
        <authorList>
            <person name="Watanabe S."/>
            <person name="Cui L."/>
        </authorList>
    </citation>
    <scope>NUCLEOTIDE SEQUENCE [LARGE SCALE GENOMIC DNA]</scope>
    <source>
        <strain evidence="2 3">JMUB5056</strain>
    </source>
</reference>
<evidence type="ECO:0000313" key="3">
    <source>
        <dbReference type="Proteomes" id="UP000321561"/>
    </source>
</evidence>
<sequence>MKKFVLMLIFILGSFSFGEITEQEVDSFFSPKTQVYISNQKDWFFGQYPDDFDGENTKWEKLNYFINVLLVGKKYKISYTPIDEVTSYDNQGYPVLTYTTTKQYVIKSRRNENIPTATSYSFNIMFGMMDPGTEIKNGKKYERNRYQVLSESELNALLKSKNAKRLDSTTEKNTKAWLDWLFHNTN</sequence>
<dbReference type="KEGG" id="lhg:JMUB5056_2043"/>
<dbReference type="Proteomes" id="UP000321561">
    <property type="component" value="Chromosome"/>
</dbReference>
<dbReference type="AlphaFoldDB" id="A0A510L9R0"/>
<evidence type="ECO:0008006" key="4">
    <source>
        <dbReference type="Google" id="ProtNLM"/>
    </source>
</evidence>
<gene>
    <name evidence="2" type="ORF">JMUB5056_2043</name>
</gene>
<protein>
    <recommendedName>
        <fullName evidence="4">DUF4468 domain-containing protein</fullName>
    </recommendedName>
</protein>
<name>A0A510L9R0_9FUSO</name>
<proteinExistence type="predicted"/>
<keyword evidence="1" id="KW-0732">Signal</keyword>
<evidence type="ECO:0000313" key="2">
    <source>
        <dbReference type="EMBL" id="BBM60437.1"/>
    </source>
</evidence>
<feature type="signal peptide" evidence="1">
    <location>
        <begin position="1"/>
        <end position="18"/>
    </location>
</feature>